<dbReference type="KEGG" id="svu:B1H20_23350"/>
<dbReference type="RefSeq" id="WP_031058203.1">
    <property type="nucleotide sequence ID" value="NZ_CP020570.1"/>
</dbReference>
<name>A0A1V0UMR0_STRVN</name>
<sequence length="106" mass="10768">MEYLGFLPLLLLVAVAAIQLGIAAYAAAQAGTAARAGARTAASYDAYASGESAARGAISGWVKKGGFEYSEGGGADVTVTVSLKVPSIVPGLDDWEATRSSTMPRE</sequence>
<feature type="domain" description="TadE-like" evidence="1">
    <location>
        <begin position="7"/>
        <end position="39"/>
    </location>
</feature>
<reference evidence="2 3" key="1">
    <citation type="submission" date="2017-03" db="EMBL/GenBank/DDBJ databases">
        <title>Complete Genome Sequence of a natural compounds producer, Streptomyces violaceus S21.</title>
        <authorList>
            <person name="Zhong C."/>
            <person name="Zhao Z."/>
            <person name="Fu J."/>
            <person name="Zong G."/>
            <person name="Qin R."/>
            <person name="Cao G."/>
        </authorList>
    </citation>
    <scope>NUCLEOTIDE SEQUENCE [LARGE SCALE GENOMIC DNA]</scope>
    <source>
        <strain evidence="2 3">S21</strain>
    </source>
</reference>
<dbReference type="STRING" id="1935.B1H20_23350"/>
<gene>
    <name evidence="2" type="ORF">B1H20_23350</name>
</gene>
<dbReference type="AlphaFoldDB" id="A0A1V0UMR0"/>
<dbReference type="Pfam" id="PF07811">
    <property type="entry name" value="TadE"/>
    <property type="match status" value="1"/>
</dbReference>
<dbReference type="OrthoDB" id="4335656at2"/>
<protein>
    <submittedName>
        <fullName evidence="2">Septum formation initiator</fullName>
    </submittedName>
</protein>
<dbReference type="EMBL" id="CP020570">
    <property type="protein sequence ID" value="ARF66360.1"/>
    <property type="molecule type" value="Genomic_DNA"/>
</dbReference>
<organism evidence="2 3">
    <name type="scientific">Streptomyces violaceoruber</name>
    <dbReference type="NCBI Taxonomy" id="1935"/>
    <lineage>
        <taxon>Bacteria</taxon>
        <taxon>Bacillati</taxon>
        <taxon>Actinomycetota</taxon>
        <taxon>Actinomycetes</taxon>
        <taxon>Kitasatosporales</taxon>
        <taxon>Streptomycetaceae</taxon>
        <taxon>Streptomyces</taxon>
        <taxon>Streptomyces violaceoruber group</taxon>
    </lineage>
</organism>
<dbReference type="InterPro" id="IPR012495">
    <property type="entry name" value="TadE-like_dom"/>
</dbReference>
<evidence type="ECO:0000313" key="3">
    <source>
        <dbReference type="Proteomes" id="UP000192445"/>
    </source>
</evidence>
<dbReference type="Proteomes" id="UP000192445">
    <property type="component" value="Chromosome"/>
</dbReference>
<evidence type="ECO:0000259" key="1">
    <source>
        <dbReference type="Pfam" id="PF07811"/>
    </source>
</evidence>
<evidence type="ECO:0000313" key="2">
    <source>
        <dbReference type="EMBL" id="ARF66360.1"/>
    </source>
</evidence>
<accession>A0A1V0UMR0</accession>
<proteinExistence type="predicted"/>